<evidence type="ECO:0000313" key="2">
    <source>
        <dbReference type="Proteomes" id="UP000627715"/>
    </source>
</evidence>
<dbReference type="AlphaFoldDB" id="A0A916QM09"/>
<dbReference type="EMBL" id="BMIY01000022">
    <property type="protein sequence ID" value="GFZ84637.1"/>
    <property type="molecule type" value="Genomic_DNA"/>
</dbReference>
<comment type="caution">
    <text evidence="1">The sequence shown here is derived from an EMBL/GenBank/DDBJ whole genome shotgun (WGS) entry which is preliminary data.</text>
</comment>
<name>A0A916QM09_9GAMM</name>
<evidence type="ECO:0000313" key="1">
    <source>
        <dbReference type="EMBL" id="GFZ84637.1"/>
    </source>
</evidence>
<reference evidence="1" key="1">
    <citation type="journal article" date="2014" name="Int. J. Syst. Evol. Microbiol.">
        <title>Complete genome sequence of Corynebacterium casei LMG S-19264T (=DSM 44701T), isolated from a smear-ripened cheese.</title>
        <authorList>
            <consortium name="US DOE Joint Genome Institute (JGI-PGF)"/>
            <person name="Walter F."/>
            <person name="Albersmeier A."/>
            <person name="Kalinowski J."/>
            <person name="Ruckert C."/>
        </authorList>
    </citation>
    <scope>NUCLEOTIDE SEQUENCE</scope>
    <source>
        <strain evidence="1">CGMCC 1.15425</strain>
    </source>
</reference>
<reference evidence="1" key="2">
    <citation type="submission" date="2020-09" db="EMBL/GenBank/DDBJ databases">
        <authorList>
            <person name="Sun Q."/>
            <person name="Zhou Y."/>
        </authorList>
    </citation>
    <scope>NUCLEOTIDE SEQUENCE</scope>
    <source>
        <strain evidence="1">CGMCC 1.15425</strain>
    </source>
</reference>
<dbReference type="Proteomes" id="UP000627715">
    <property type="component" value="Unassembled WGS sequence"/>
</dbReference>
<sequence>MIASGDLGNPLRERIDLVTKIHEEIDFSLKSGGATSSTIVRIRYLRDFFSFADSADYSLNIDTVLSVYVNWTDHLIHRFRTIKDLEQLSAYNYGITVGTLLDKIFERESPILLTTRLKFPRRKKGALSVAKDKQSLQKTFAFGYMLLDLMDGLSLDSLWGELPVRIPLRTGQELVEWSWLVSPLHLKPKPDTAQGRAQQKRREKARARFTVFFKIVDTFFFTRPVSPH</sequence>
<protein>
    <submittedName>
        <fullName evidence="1">Uncharacterized protein</fullName>
    </submittedName>
</protein>
<accession>A0A916QM09</accession>
<proteinExistence type="predicted"/>
<gene>
    <name evidence="1" type="ORF">GCM10011403_30100</name>
</gene>
<keyword evidence="2" id="KW-1185">Reference proteome</keyword>
<organism evidence="1 2">
    <name type="scientific">Pseudohongiella nitratireducens</name>
    <dbReference type="NCBI Taxonomy" id="1768907"/>
    <lineage>
        <taxon>Bacteria</taxon>
        <taxon>Pseudomonadati</taxon>
        <taxon>Pseudomonadota</taxon>
        <taxon>Gammaproteobacteria</taxon>
        <taxon>Pseudomonadales</taxon>
        <taxon>Pseudohongiellaceae</taxon>
        <taxon>Pseudohongiella</taxon>
    </lineage>
</organism>